<name>A0ABD0RYH6_CIRMR</name>
<evidence type="ECO:0000256" key="4">
    <source>
        <dbReference type="ARBA" id="ARBA00023170"/>
    </source>
</evidence>
<comment type="subcellular location">
    <subcellularLocation>
        <location evidence="1">Cell membrane</location>
        <topology evidence="1">Multi-pass membrane protein</topology>
    </subcellularLocation>
</comment>
<dbReference type="GO" id="GO:0005886">
    <property type="term" value="C:plasma membrane"/>
    <property type="evidence" value="ECO:0007669"/>
    <property type="project" value="UniProtKB-SubCell"/>
</dbReference>
<evidence type="ECO:0000313" key="7">
    <source>
        <dbReference type="EMBL" id="KAL0203501.1"/>
    </source>
</evidence>
<feature type="non-terminal residue" evidence="7">
    <location>
        <position position="1"/>
    </location>
</feature>
<keyword evidence="2" id="KW-1003">Cell membrane</keyword>
<keyword evidence="6" id="KW-1133">Transmembrane helix</keyword>
<evidence type="ECO:0000256" key="6">
    <source>
        <dbReference type="SAM" id="Phobius"/>
    </source>
</evidence>
<dbReference type="InterPro" id="IPR000499">
    <property type="entry name" value="Endthln_rcpt"/>
</dbReference>
<keyword evidence="5" id="KW-0807">Transducer</keyword>
<dbReference type="AlphaFoldDB" id="A0ABD0RYH6"/>
<reference evidence="7 8" key="1">
    <citation type="submission" date="2024-05" db="EMBL/GenBank/DDBJ databases">
        <title>Genome sequencing and assembly of Indian major carp, Cirrhinus mrigala (Hamilton, 1822).</title>
        <authorList>
            <person name="Mohindra V."/>
            <person name="Chowdhury L.M."/>
            <person name="Lal K."/>
            <person name="Jena J.K."/>
        </authorList>
    </citation>
    <scope>NUCLEOTIDE SEQUENCE [LARGE SCALE GENOMIC DNA]</scope>
    <source>
        <strain evidence="7">CM1030</strain>
        <tissue evidence="7">Blood</tissue>
    </source>
</reference>
<dbReference type="GO" id="GO:0003008">
    <property type="term" value="P:system process"/>
    <property type="evidence" value="ECO:0007669"/>
    <property type="project" value="UniProtKB-ARBA"/>
</dbReference>
<feature type="transmembrane region" description="Helical" evidence="6">
    <location>
        <begin position="12"/>
        <end position="35"/>
    </location>
</feature>
<dbReference type="InterPro" id="IPR051193">
    <property type="entry name" value="GPCR_endothelin_rcpt"/>
</dbReference>
<dbReference type="GO" id="GO:0004930">
    <property type="term" value="F:G protein-coupled receptor activity"/>
    <property type="evidence" value="ECO:0007669"/>
    <property type="project" value="UniProtKB-KW"/>
</dbReference>
<feature type="non-terminal residue" evidence="7">
    <location>
        <position position="66"/>
    </location>
</feature>
<keyword evidence="4" id="KW-0675">Receptor</keyword>
<protein>
    <submittedName>
        <fullName evidence="7">Uncharacterized protein</fullName>
    </submittedName>
</protein>
<evidence type="ECO:0000256" key="5">
    <source>
        <dbReference type="ARBA" id="ARBA00023224"/>
    </source>
</evidence>
<evidence type="ECO:0000256" key="1">
    <source>
        <dbReference type="ARBA" id="ARBA00004651"/>
    </source>
</evidence>
<keyword evidence="6" id="KW-0812">Transmembrane</keyword>
<proteinExistence type="predicted"/>
<dbReference type="EMBL" id="JAMKFB020000001">
    <property type="protein sequence ID" value="KAL0203501.1"/>
    <property type="molecule type" value="Genomic_DNA"/>
</dbReference>
<sequence>YRAVASWSRVQGVGVPLFTAVEIFSIWVLAIILAVPEAVVFNMVTFTYKNQTIHTCMLKPETDYMM</sequence>
<organism evidence="7 8">
    <name type="scientific">Cirrhinus mrigala</name>
    <name type="common">Mrigala</name>
    <dbReference type="NCBI Taxonomy" id="683832"/>
    <lineage>
        <taxon>Eukaryota</taxon>
        <taxon>Metazoa</taxon>
        <taxon>Chordata</taxon>
        <taxon>Craniata</taxon>
        <taxon>Vertebrata</taxon>
        <taxon>Euteleostomi</taxon>
        <taxon>Actinopterygii</taxon>
        <taxon>Neopterygii</taxon>
        <taxon>Teleostei</taxon>
        <taxon>Ostariophysi</taxon>
        <taxon>Cypriniformes</taxon>
        <taxon>Cyprinidae</taxon>
        <taxon>Labeoninae</taxon>
        <taxon>Labeonini</taxon>
        <taxon>Cirrhinus</taxon>
    </lineage>
</organism>
<evidence type="ECO:0000256" key="3">
    <source>
        <dbReference type="ARBA" id="ARBA00023040"/>
    </source>
</evidence>
<keyword evidence="8" id="KW-1185">Reference proteome</keyword>
<dbReference type="PANTHER" id="PTHR46099:SF2">
    <property type="entry name" value="ENDOTHELIN-1 RECEPTOR"/>
    <property type="match status" value="1"/>
</dbReference>
<dbReference type="Proteomes" id="UP001529510">
    <property type="component" value="Unassembled WGS sequence"/>
</dbReference>
<keyword evidence="3" id="KW-0297">G-protein coupled receptor</keyword>
<evidence type="ECO:0000313" key="8">
    <source>
        <dbReference type="Proteomes" id="UP001529510"/>
    </source>
</evidence>
<comment type="caution">
    <text evidence="7">The sequence shown here is derived from an EMBL/GenBank/DDBJ whole genome shotgun (WGS) entry which is preliminary data.</text>
</comment>
<gene>
    <name evidence="7" type="ORF">M9458_001519</name>
</gene>
<dbReference type="PRINTS" id="PR00366">
    <property type="entry name" value="ENDOTHELINR"/>
</dbReference>
<evidence type="ECO:0000256" key="2">
    <source>
        <dbReference type="ARBA" id="ARBA00022475"/>
    </source>
</evidence>
<accession>A0ABD0RYH6</accession>
<keyword evidence="6" id="KW-0472">Membrane</keyword>
<dbReference type="PANTHER" id="PTHR46099">
    <property type="entry name" value="G_PROTEIN_RECEP_F1_2 DOMAIN-CONTAINING PROTEIN"/>
    <property type="match status" value="1"/>
</dbReference>